<feature type="region of interest" description="Disordered" evidence="1">
    <location>
        <begin position="55"/>
        <end position="108"/>
    </location>
</feature>
<comment type="caution">
    <text evidence="2">The sequence shown here is derived from an EMBL/GenBank/DDBJ whole genome shotgun (WGS) entry which is preliminary data.</text>
</comment>
<dbReference type="PANTHER" id="PTHR31286">
    <property type="entry name" value="GLYCINE-RICH CELL WALL STRUCTURAL PROTEIN 1.8-LIKE"/>
    <property type="match status" value="1"/>
</dbReference>
<accession>A0ABS8RFN6</accession>
<dbReference type="PANTHER" id="PTHR31286:SF165">
    <property type="entry name" value="DUF4283 DOMAIN-CONTAINING PROTEIN"/>
    <property type="match status" value="1"/>
</dbReference>
<dbReference type="Proteomes" id="UP000823775">
    <property type="component" value="Unassembled WGS sequence"/>
</dbReference>
<evidence type="ECO:0000313" key="3">
    <source>
        <dbReference type="Proteomes" id="UP000823775"/>
    </source>
</evidence>
<dbReference type="SUPFAM" id="SSF57756">
    <property type="entry name" value="Retrovirus zinc finger-like domains"/>
    <property type="match status" value="1"/>
</dbReference>
<protein>
    <submittedName>
        <fullName evidence="2">Uncharacterized protein</fullName>
    </submittedName>
</protein>
<keyword evidence="3" id="KW-1185">Reference proteome</keyword>
<dbReference type="InterPro" id="IPR040256">
    <property type="entry name" value="At4g02000-like"/>
</dbReference>
<sequence>VDMNGDLPDVINFVNEKGNVMEQKVQYDWKPTLCSHCKKYGHGVEECRKVKSKETVGMKQHEQHTGSQSEGGLVMQKRMIQKDASPYAGGNNVTQRRQSDDKTLSDQGRKYKERSTIWELVCHQAVNRVVSWNRGIHFRF</sequence>
<dbReference type="EMBL" id="JACEIK010000001">
    <property type="protein sequence ID" value="MCD7445788.1"/>
    <property type="molecule type" value="Genomic_DNA"/>
</dbReference>
<dbReference type="InterPro" id="IPR036875">
    <property type="entry name" value="Znf_CCHC_sf"/>
</dbReference>
<gene>
    <name evidence="2" type="ORF">HAX54_000026</name>
</gene>
<feature type="non-terminal residue" evidence="2">
    <location>
        <position position="1"/>
    </location>
</feature>
<organism evidence="2 3">
    <name type="scientific">Datura stramonium</name>
    <name type="common">Jimsonweed</name>
    <name type="synonym">Common thornapple</name>
    <dbReference type="NCBI Taxonomy" id="4076"/>
    <lineage>
        <taxon>Eukaryota</taxon>
        <taxon>Viridiplantae</taxon>
        <taxon>Streptophyta</taxon>
        <taxon>Embryophyta</taxon>
        <taxon>Tracheophyta</taxon>
        <taxon>Spermatophyta</taxon>
        <taxon>Magnoliopsida</taxon>
        <taxon>eudicotyledons</taxon>
        <taxon>Gunneridae</taxon>
        <taxon>Pentapetalae</taxon>
        <taxon>asterids</taxon>
        <taxon>lamiids</taxon>
        <taxon>Solanales</taxon>
        <taxon>Solanaceae</taxon>
        <taxon>Solanoideae</taxon>
        <taxon>Datureae</taxon>
        <taxon>Datura</taxon>
    </lineage>
</organism>
<evidence type="ECO:0000313" key="2">
    <source>
        <dbReference type="EMBL" id="MCD7445788.1"/>
    </source>
</evidence>
<feature type="compositionally biased region" description="Basic and acidic residues" evidence="1">
    <location>
        <begin position="55"/>
        <end position="64"/>
    </location>
</feature>
<reference evidence="2 3" key="1">
    <citation type="journal article" date="2021" name="BMC Genomics">
        <title>Datura genome reveals duplications of psychoactive alkaloid biosynthetic genes and high mutation rate following tissue culture.</title>
        <authorList>
            <person name="Rajewski A."/>
            <person name="Carter-House D."/>
            <person name="Stajich J."/>
            <person name="Litt A."/>
        </authorList>
    </citation>
    <scope>NUCLEOTIDE SEQUENCE [LARGE SCALE GENOMIC DNA]</scope>
    <source>
        <strain evidence="2">AR-01</strain>
    </source>
</reference>
<evidence type="ECO:0000256" key="1">
    <source>
        <dbReference type="SAM" id="MobiDB-lite"/>
    </source>
</evidence>
<proteinExistence type="predicted"/>
<feature type="compositionally biased region" description="Basic and acidic residues" evidence="1">
    <location>
        <begin position="97"/>
        <end position="108"/>
    </location>
</feature>
<name>A0ABS8RFN6_DATST</name>